<dbReference type="Proteomes" id="UP001054945">
    <property type="component" value="Unassembled WGS sequence"/>
</dbReference>
<dbReference type="AlphaFoldDB" id="A0AAV4Q973"/>
<dbReference type="EMBL" id="BPLR01005763">
    <property type="protein sequence ID" value="GIY04869.1"/>
    <property type="molecule type" value="Genomic_DNA"/>
</dbReference>
<protein>
    <recommendedName>
        <fullName evidence="3">Secreted protein</fullName>
    </recommendedName>
</protein>
<gene>
    <name evidence="1" type="ORF">CEXT_400341</name>
</gene>
<evidence type="ECO:0008006" key="3">
    <source>
        <dbReference type="Google" id="ProtNLM"/>
    </source>
</evidence>
<evidence type="ECO:0000313" key="1">
    <source>
        <dbReference type="EMBL" id="GIY04869.1"/>
    </source>
</evidence>
<reference evidence="1 2" key="1">
    <citation type="submission" date="2021-06" db="EMBL/GenBank/DDBJ databases">
        <title>Caerostris extrusa draft genome.</title>
        <authorList>
            <person name="Kono N."/>
            <person name="Arakawa K."/>
        </authorList>
    </citation>
    <scope>NUCLEOTIDE SEQUENCE [LARGE SCALE GENOMIC DNA]</scope>
</reference>
<keyword evidence="2" id="KW-1185">Reference proteome</keyword>
<name>A0AAV4Q973_CAEEX</name>
<proteinExistence type="predicted"/>
<organism evidence="1 2">
    <name type="scientific">Caerostris extrusa</name>
    <name type="common">Bark spider</name>
    <name type="synonym">Caerostris bankana</name>
    <dbReference type="NCBI Taxonomy" id="172846"/>
    <lineage>
        <taxon>Eukaryota</taxon>
        <taxon>Metazoa</taxon>
        <taxon>Ecdysozoa</taxon>
        <taxon>Arthropoda</taxon>
        <taxon>Chelicerata</taxon>
        <taxon>Arachnida</taxon>
        <taxon>Araneae</taxon>
        <taxon>Araneomorphae</taxon>
        <taxon>Entelegynae</taxon>
        <taxon>Araneoidea</taxon>
        <taxon>Araneidae</taxon>
        <taxon>Caerostris</taxon>
    </lineage>
</organism>
<comment type="caution">
    <text evidence="1">The sequence shown here is derived from an EMBL/GenBank/DDBJ whole genome shotgun (WGS) entry which is preliminary data.</text>
</comment>
<evidence type="ECO:0000313" key="2">
    <source>
        <dbReference type="Proteomes" id="UP001054945"/>
    </source>
</evidence>
<sequence>MSSTKRRWVFFFPCSLSNLTLSTETRKWFHIPRVGSSPSHEARLRWEVSSGANAGKWVMHDRQMQFFEDILRHPDTE</sequence>
<accession>A0AAV4Q973</accession>